<dbReference type="InterPro" id="IPR052607">
    <property type="entry name" value="CEP104-like"/>
</dbReference>
<name>K3WU05_GLOUD</name>
<feature type="domain" description="Centrosomal protein CEP104 N-terminal" evidence="1">
    <location>
        <begin position="3"/>
        <end position="95"/>
    </location>
</feature>
<proteinExistence type="predicted"/>
<reference evidence="3" key="2">
    <citation type="submission" date="2010-04" db="EMBL/GenBank/DDBJ databases">
        <authorList>
            <person name="Buell R."/>
            <person name="Hamilton J."/>
            <person name="Hostetler J."/>
        </authorList>
    </citation>
    <scope>NUCLEOTIDE SEQUENCE [LARGE SCALE GENOMIC DNA]</scope>
    <source>
        <strain evidence="3">DAOM:BR144</strain>
    </source>
</reference>
<evidence type="ECO:0000259" key="1">
    <source>
        <dbReference type="Pfam" id="PF21038"/>
    </source>
</evidence>
<dbReference type="Proteomes" id="UP000019132">
    <property type="component" value="Unassembled WGS sequence"/>
</dbReference>
<keyword evidence="3" id="KW-1185">Reference proteome</keyword>
<evidence type="ECO:0000313" key="3">
    <source>
        <dbReference type="Proteomes" id="UP000019132"/>
    </source>
</evidence>
<organism evidence="2 3">
    <name type="scientific">Globisporangium ultimum (strain ATCC 200006 / CBS 805.95 / DAOM BR144)</name>
    <name type="common">Pythium ultimum</name>
    <dbReference type="NCBI Taxonomy" id="431595"/>
    <lineage>
        <taxon>Eukaryota</taxon>
        <taxon>Sar</taxon>
        <taxon>Stramenopiles</taxon>
        <taxon>Oomycota</taxon>
        <taxon>Peronosporomycetes</taxon>
        <taxon>Pythiales</taxon>
        <taxon>Pythiaceae</taxon>
        <taxon>Globisporangium</taxon>
    </lineage>
</organism>
<dbReference type="AlphaFoldDB" id="K3WU05"/>
<protein>
    <recommendedName>
        <fullName evidence="1">Centrosomal protein CEP104 N-terminal domain-containing protein</fullName>
    </recommendedName>
</protein>
<sequence>MRLYLLSHHAKIASRIEIFTSSYAYRRLEWETHARFQRLGFVSFQSNEQSNFTARELKIIAFPTQEKVTMIRLVLHSCHANPQNMFEQVGLLSVVAAQAICRGMERKGSPV</sequence>
<evidence type="ECO:0000313" key="2">
    <source>
        <dbReference type="EnsemblProtists" id="PYU1_T008451"/>
    </source>
</evidence>
<dbReference type="EnsemblProtists" id="PYU1_T008451">
    <property type="protein sequence ID" value="PYU1_T008451"/>
    <property type="gene ID" value="PYU1_G008435"/>
</dbReference>
<dbReference type="Pfam" id="PF21038">
    <property type="entry name" value="CEP104_N"/>
    <property type="match status" value="1"/>
</dbReference>
<dbReference type="EMBL" id="GL376613">
    <property type="status" value="NOT_ANNOTATED_CDS"/>
    <property type="molecule type" value="Genomic_DNA"/>
</dbReference>
<dbReference type="VEuPathDB" id="FungiDB:PYU1_G008435"/>
<dbReference type="HOGENOM" id="CLU_2163458_0_0_1"/>
<accession>K3WU05</accession>
<dbReference type="PANTHER" id="PTHR13371:SF0">
    <property type="entry name" value="CENTROSOMAL PROTEIN OF 104 KDA"/>
    <property type="match status" value="1"/>
</dbReference>
<dbReference type="InterPro" id="IPR048739">
    <property type="entry name" value="CEP104_N"/>
</dbReference>
<reference evidence="3" key="1">
    <citation type="journal article" date="2010" name="Genome Biol.">
        <title>Genome sequence of the necrotrophic plant pathogen Pythium ultimum reveals original pathogenicity mechanisms and effector repertoire.</title>
        <authorList>
            <person name="Levesque C.A."/>
            <person name="Brouwer H."/>
            <person name="Cano L."/>
            <person name="Hamilton J.P."/>
            <person name="Holt C."/>
            <person name="Huitema E."/>
            <person name="Raffaele S."/>
            <person name="Robideau G.P."/>
            <person name="Thines M."/>
            <person name="Win J."/>
            <person name="Zerillo M.M."/>
            <person name="Beakes G.W."/>
            <person name="Boore J.L."/>
            <person name="Busam D."/>
            <person name="Dumas B."/>
            <person name="Ferriera S."/>
            <person name="Fuerstenberg S.I."/>
            <person name="Gachon C.M."/>
            <person name="Gaulin E."/>
            <person name="Govers F."/>
            <person name="Grenville-Briggs L."/>
            <person name="Horner N."/>
            <person name="Hostetler J."/>
            <person name="Jiang R.H."/>
            <person name="Johnson J."/>
            <person name="Krajaejun T."/>
            <person name="Lin H."/>
            <person name="Meijer H.J."/>
            <person name="Moore B."/>
            <person name="Morris P."/>
            <person name="Phuntmart V."/>
            <person name="Puiu D."/>
            <person name="Shetty J."/>
            <person name="Stajich J.E."/>
            <person name="Tripathy S."/>
            <person name="Wawra S."/>
            <person name="van West P."/>
            <person name="Whitty B.R."/>
            <person name="Coutinho P.M."/>
            <person name="Henrissat B."/>
            <person name="Martin F."/>
            <person name="Thomas P.D."/>
            <person name="Tyler B.M."/>
            <person name="De Vries R.P."/>
            <person name="Kamoun S."/>
            <person name="Yandell M."/>
            <person name="Tisserat N."/>
            <person name="Buell C.R."/>
        </authorList>
    </citation>
    <scope>NUCLEOTIDE SEQUENCE</scope>
    <source>
        <strain evidence="3">DAOM:BR144</strain>
    </source>
</reference>
<dbReference type="GO" id="GO:0005929">
    <property type="term" value="C:cilium"/>
    <property type="evidence" value="ECO:0007669"/>
    <property type="project" value="TreeGrafter"/>
</dbReference>
<dbReference type="InParanoid" id="K3WU05"/>
<reference evidence="2" key="3">
    <citation type="submission" date="2015-02" db="UniProtKB">
        <authorList>
            <consortium name="EnsemblProtists"/>
        </authorList>
    </citation>
    <scope>IDENTIFICATION</scope>
    <source>
        <strain evidence="2">DAOM BR144</strain>
    </source>
</reference>
<dbReference type="PANTHER" id="PTHR13371">
    <property type="entry name" value="GLYCINE-, GLUTAMATE-, THIENYLCYCLOHEXYLPIPERIDINE-BINDING PROTEIN"/>
    <property type="match status" value="1"/>
</dbReference>